<dbReference type="AlphaFoldDB" id="A0A427BFM7"/>
<gene>
    <name evidence="2" type="ORF">EGI89_14420</name>
</gene>
<dbReference type="Gene3D" id="3.40.50.300">
    <property type="entry name" value="P-loop containing nucleotide triphosphate hydrolases"/>
    <property type="match status" value="1"/>
</dbReference>
<name>A0A427BFM7_9FLAO</name>
<comment type="caution">
    <text evidence="2">The sequence shown here is derived from an EMBL/GenBank/DDBJ whole genome shotgun (WGS) entry which is preliminary data.</text>
</comment>
<evidence type="ECO:0000313" key="3">
    <source>
        <dbReference type="Proteomes" id="UP000267844"/>
    </source>
</evidence>
<evidence type="ECO:0000259" key="1">
    <source>
        <dbReference type="Pfam" id="PF13175"/>
    </source>
</evidence>
<dbReference type="EMBL" id="RHPO01000050">
    <property type="protein sequence ID" value="RRT87899.1"/>
    <property type="molecule type" value="Genomic_DNA"/>
</dbReference>
<dbReference type="Pfam" id="PF13175">
    <property type="entry name" value="AAA_15"/>
    <property type="match status" value="2"/>
</dbReference>
<reference evidence="2 3" key="1">
    <citation type="submission" date="2018-10" db="EMBL/GenBank/DDBJ databases">
        <title>Transmission dynamics of multidrug resistant bacteria on intensive care unit surfaces.</title>
        <authorList>
            <person name="D'Souza A.W."/>
            <person name="Potter R.F."/>
            <person name="Wallace M."/>
            <person name="Shupe A."/>
            <person name="Patel S."/>
            <person name="Sun S."/>
            <person name="Gul D."/>
            <person name="Kwon J.H."/>
            <person name="Andleeb S."/>
            <person name="Burnham C.-A.D."/>
            <person name="Dantas G."/>
        </authorList>
    </citation>
    <scope>NUCLEOTIDE SEQUENCE [LARGE SCALE GENOMIC DNA]</scope>
    <source>
        <strain evidence="2 3">WF_348</strain>
    </source>
</reference>
<organism evidence="2 3">
    <name type="scientific">Empedobacter falsenii</name>
    <dbReference type="NCBI Taxonomy" id="343874"/>
    <lineage>
        <taxon>Bacteria</taxon>
        <taxon>Pseudomonadati</taxon>
        <taxon>Bacteroidota</taxon>
        <taxon>Flavobacteriia</taxon>
        <taxon>Flavobacteriales</taxon>
        <taxon>Weeksellaceae</taxon>
        <taxon>Empedobacter</taxon>
    </lineage>
</organism>
<feature type="domain" description="Endonuclease GajA/Old nuclease/RecF-like AAA" evidence="1">
    <location>
        <begin position="123"/>
        <end position="327"/>
    </location>
</feature>
<dbReference type="InterPro" id="IPR027417">
    <property type="entry name" value="P-loop_NTPase"/>
</dbReference>
<sequence length="551" mass="62716">MKINRIKIENFRSIKETEFTTTDFNIFVGQNNCGKTNFFEAIEFFFNGLGRGANINELKYKRDPQNEILVEIEFIGSQNGASLMQNQTNKTKIENALNGEDIVIFQRISGIPNKRKMFVNGAEVTPGTGFDAALNDFLPKFEYISTKQYYDAVAKYSKTTPIGIMLSGVLNTILQGNQQYQAFQAKFAELFEDDNSAIKQEFVSIGNSVKIHLEKQFPDTTKVKFEVTPPQFDDLLKSFSTSIDDGVETSAEEKGDGMQRALMLAIIQAYADYRKQNEDVGKSFLFFIDEAELHLHPTAQRNLKNVLHALSQETDQVFINTHSSVFVADNYTNQSIMKVEKNSGETEIEVVSEFEKPYIIFELLGGSPSDLLLPKNFLIVEGLTEFELLTRVIRRFYADKPAIQIIKANGDIDQAERTINAIEKLFIPLGSSIYQNRVVLLLDCPSVQTEGGVNHFRQTYRHLVENNQLHILSHRDIEQIYPDQVCSTYTNWRKTQADLDATNANGDKIITGKKKRQLAKHVGENITQEQFETDLYLCYQALLRCWDLALQ</sequence>
<accession>A0A427BFM7</accession>
<dbReference type="Proteomes" id="UP000267844">
    <property type="component" value="Unassembled WGS sequence"/>
</dbReference>
<dbReference type="SUPFAM" id="SSF52540">
    <property type="entry name" value="P-loop containing nucleoside triphosphate hydrolases"/>
    <property type="match status" value="1"/>
</dbReference>
<dbReference type="RefSeq" id="WP_125350703.1">
    <property type="nucleotide sequence ID" value="NZ_RHPN01000050.1"/>
</dbReference>
<dbReference type="InterPro" id="IPR041685">
    <property type="entry name" value="AAA_GajA/Old/RecF-like"/>
</dbReference>
<dbReference type="PANTHER" id="PTHR43581:SF4">
    <property type="entry name" value="ATP_GTP PHOSPHATASE"/>
    <property type="match status" value="1"/>
</dbReference>
<dbReference type="PANTHER" id="PTHR43581">
    <property type="entry name" value="ATP/GTP PHOSPHATASE"/>
    <property type="match status" value="1"/>
</dbReference>
<evidence type="ECO:0000313" key="2">
    <source>
        <dbReference type="EMBL" id="RRT87899.1"/>
    </source>
</evidence>
<proteinExistence type="predicted"/>
<protein>
    <submittedName>
        <fullName evidence="2">Chromosome segregation protein SMC</fullName>
    </submittedName>
</protein>
<feature type="domain" description="Endonuclease GajA/Old nuclease/RecF-like AAA" evidence="1">
    <location>
        <begin position="1"/>
        <end position="74"/>
    </location>
</feature>
<dbReference type="InterPro" id="IPR051396">
    <property type="entry name" value="Bact_Antivir_Def_Nuclease"/>
</dbReference>